<reference evidence="1 2" key="1">
    <citation type="submission" date="2019-01" db="EMBL/GenBank/DDBJ databases">
        <title>Genomic insights into a novel species Rhodoferax sp.</title>
        <authorList>
            <person name="Jin L."/>
        </authorList>
    </citation>
    <scope>NUCLEOTIDE SEQUENCE [LARGE SCALE GENOMIC DNA]</scope>
    <source>
        <strain evidence="1 2">CHu59-6-5</strain>
    </source>
</reference>
<organism evidence="1 2">
    <name type="scientific">Rhodoferax sediminis</name>
    <dbReference type="NCBI Taxonomy" id="2509614"/>
    <lineage>
        <taxon>Bacteria</taxon>
        <taxon>Pseudomonadati</taxon>
        <taxon>Pseudomonadota</taxon>
        <taxon>Betaproteobacteria</taxon>
        <taxon>Burkholderiales</taxon>
        <taxon>Comamonadaceae</taxon>
        <taxon>Rhodoferax</taxon>
    </lineage>
</organism>
<name>A0A515DEG5_9BURK</name>
<dbReference type="RefSeq" id="WP_142820217.1">
    <property type="nucleotide sequence ID" value="NZ_CP035503.1"/>
</dbReference>
<keyword evidence="2" id="KW-1185">Reference proteome</keyword>
<evidence type="ECO:0000313" key="2">
    <source>
        <dbReference type="Proteomes" id="UP000316798"/>
    </source>
</evidence>
<dbReference type="AlphaFoldDB" id="A0A515DEG5"/>
<dbReference type="EMBL" id="CP035503">
    <property type="protein sequence ID" value="QDL38779.1"/>
    <property type="molecule type" value="Genomic_DNA"/>
</dbReference>
<accession>A0A515DEG5</accession>
<gene>
    <name evidence="1" type="ORF">EUB48_16930</name>
</gene>
<dbReference type="Proteomes" id="UP000316798">
    <property type="component" value="Chromosome"/>
</dbReference>
<proteinExistence type="predicted"/>
<sequence>MDAVNQHGDSSDLVDAAQRWVASFGAAPLAPDDASDLVAGALKVTQAVSQAARELTWQAPDAFLSAMRRMEQADGR</sequence>
<protein>
    <submittedName>
        <fullName evidence="1">Uncharacterized protein</fullName>
    </submittedName>
</protein>
<evidence type="ECO:0000313" key="1">
    <source>
        <dbReference type="EMBL" id="QDL38779.1"/>
    </source>
</evidence>
<dbReference type="KEGG" id="rhf:EUB48_16930"/>